<comment type="caution">
    <text evidence="4">The sequence shown here is derived from an EMBL/GenBank/DDBJ whole genome shotgun (WGS) entry which is preliminary data.</text>
</comment>
<dbReference type="InterPro" id="IPR029016">
    <property type="entry name" value="GAF-like_dom_sf"/>
</dbReference>
<feature type="domain" description="GGDEF" evidence="3">
    <location>
        <begin position="329"/>
        <end position="465"/>
    </location>
</feature>
<dbReference type="CDD" id="cd01949">
    <property type="entry name" value="GGDEF"/>
    <property type="match status" value="1"/>
</dbReference>
<dbReference type="SMART" id="SM00267">
    <property type="entry name" value="GGDEF"/>
    <property type="match status" value="1"/>
</dbReference>
<dbReference type="NCBIfam" id="TIGR00254">
    <property type="entry name" value="GGDEF"/>
    <property type="match status" value="1"/>
</dbReference>
<dbReference type="InterPro" id="IPR050469">
    <property type="entry name" value="Diguanylate_Cyclase"/>
</dbReference>
<proteinExistence type="predicted"/>
<name>A0ABW1ZHT3_9DEIO</name>
<dbReference type="PANTHER" id="PTHR45138:SF9">
    <property type="entry name" value="DIGUANYLATE CYCLASE DGCM-RELATED"/>
    <property type="match status" value="1"/>
</dbReference>
<dbReference type="PROSITE" id="PS50887">
    <property type="entry name" value="GGDEF"/>
    <property type="match status" value="1"/>
</dbReference>
<evidence type="ECO:0000259" key="2">
    <source>
        <dbReference type="PROSITE" id="PS50110"/>
    </source>
</evidence>
<dbReference type="Gene3D" id="3.40.50.2300">
    <property type="match status" value="1"/>
</dbReference>
<dbReference type="RefSeq" id="WP_380054685.1">
    <property type="nucleotide sequence ID" value="NZ_JBHSWB010000001.1"/>
</dbReference>
<dbReference type="CDD" id="cd00156">
    <property type="entry name" value="REC"/>
    <property type="match status" value="1"/>
</dbReference>
<gene>
    <name evidence="4" type="ORF">ACFP90_05845</name>
</gene>
<dbReference type="Pfam" id="PF00990">
    <property type="entry name" value="GGDEF"/>
    <property type="match status" value="1"/>
</dbReference>
<evidence type="ECO:0000313" key="4">
    <source>
        <dbReference type="EMBL" id="MFC6659927.1"/>
    </source>
</evidence>
<dbReference type="Pfam" id="PF00072">
    <property type="entry name" value="Response_reg"/>
    <property type="match status" value="1"/>
</dbReference>
<dbReference type="InterPro" id="IPR021800">
    <property type="entry name" value="DUF3369"/>
</dbReference>
<evidence type="ECO:0000259" key="3">
    <source>
        <dbReference type="PROSITE" id="PS50887"/>
    </source>
</evidence>
<sequence length="527" mass="56256">MARLSQQQASSGHTVLVVDDDAELRGTVARLLRSCGHTVLTADGGEEALRLVREHDVHLMLLDYFMAGMTGEDVVRELRARGHGLQVVLQTGYASERPPRDMLRDLDIQGYHDKSEGPDKLLVWVDAALKAHRHVTAILASRDGLNHILQAAPQLHRLQSLDELLRGILLQLQGILGFSGACVAVVPGAHPGSGHPGSLLAVPSDQAFEVRVATGRFEGRQWHDLGDPERQAVVQAAQCGRPSREPLTTLPLQVGDRNVGVVLVDLAAPAAVQADLTLLEVFAAQAAVAIQNVQLFELATTDDLTGLMNRRAWAGRLDEALRLGARHGHPTSVMLIDVDHFKRVNDTYGHLAGDALLRRLGAALREQVRGTDLAARYGGEELAVLLPHTSLDGARVLAERLREHIAALRLDWDGQTVQVTASIGVATDPGGAGAVAGAAALLAQADEALYAAKAGGRNRVQVASALALAGEGAKAPCPCPSSVNTARWRGWRRWCRAWSGRPIPRPSAPPLSPAGLSPCWALPHTSG</sequence>
<dbReference type="InterPro" id="IPR000160">
    <property type="entry name" value="GGDEF_dom"/>
</dbReference>
<accession>A0ABW1ZHT3</accession>
<keyword evidence="4" id="KW-0548">Nucleotidyltransferase</keyword>
<feature type="modified residue" description="4-aspartylphosphate" evidence="1">
    <location>
        <position position="63"/>
    </location>
</feature>
<dbReference type="InterPro" id="IPR043128">
    <property type="entry name" value="Rev_trsase/Diguanyl_cyclase"/>
</dbReference>
<dbReference type="SMART" id="SM00448">
    <property type="entry name" value="REC"/>
    <property type="match status" value="1"/>
</dbReference>
<dbReference type="SUPFAM" id="SSF52172">
    <property type="entry name" value="CheY-like"/>
    <property type="match status" value="1"/>
</dbReference>
<dbReference type="Gene3D" id="3.30.70.270">
    <property type="match status" value="1"/>
</dbReference>
<evidence type="ECO:0000313" key="5">
    <source>
        <dbReference type="Proteomes" id="UP001596317"/>
    </source>
</evidence>
<reference evidence="5" key="1">
    <citation type="journal article" date="2019" name="Int. J. Syst. Evol. Microbiol.">
        <title>The Global Catalogue of Microorganisms (GCM) 10K type strain sequencing project: providing services to taxonomists for standard genome sequencing and annotation.</title>
        <authorList>
            <consortium name="The Broad Institute Genomics Platform"/>
            <consortium name="The Broad Institute Genome Sequencing Center for Infectious Disease"/>
            <person name="Wu L."/>
            <person name="Ma J."/>
        </authorList>
    </citation>
    <scope>NUCLEOTIDE SEQUENCE [LARGE SCALE GENOMIC DNA]</scope>
    <source>
        <strain evidence="5">CCUG 63830</strain>
    </source>
</reference>
<dbReference type="EMBL" id="JBHSWB010000001">
    <property type="protein sequence ID" value="MFC6659927.1"/>
    <property type="molecule type" value="Genomic_DNA"/>
</dbReference>
<evidence type="ECO:0000256" key="1">
    <source>
        <dbReference type="PROSITE-ProRule" id="PRU00169"/>
    </source>
</evidence>
<dbReference type="GO" id="GO:0052621">
    <property type="term" value="F:diguanylate cyclase activity"/>
    <property type="evidence" value="ECO:0007669"/>
    <property type="project" value="UniProtKB-EC"/>
</dbReference>
<keyword evidence="1" id="KW-0597">Phosphoprotein</keyword>
<dbReference type="InterPro" id="IPR011006">
    <property type="entry name" value="CheY-like_superfamily"/>
</dbReference>
<organism evidence="4 5">
    <name type="scientific">Deinococcus multiflagellatus</name>
    <dbReference type="NCBI Taxonomy" id="1656887"/>
    <lineage>
        <taxon>Bacteria</taxon>
        <taxon>Thermotogati</taxon>
        <taxon>Deinococcota</taxon>
        <taxon>Deinococci</taxon>
        <taxon>Deinococcales</taxon>
        <taxon>Deinococcaceae</taxon>
        <taxon>Deinococcus</taxon>
    </lineage>
</organism>
<dbReference type="Proteomes" id="UP001596317">
    <property type="component" value="Unassembled WGS sequence"/>
</dbReference>
<dbReference type="SUPFAM" id="SSF55781">
    <property type="entry name" value="GAF domain-like"/>
    <property type="match status" value="1"/>
</dbReference>
<dbReference type="Gene3D" id="3.30.450.40">
    <property type="match status" value="1"/>
</dbReference>
<dbReference type="PROSITE" id="PS50110">
    <property type="entry name" value="RESPONSE_REGULATORY"/>
    <property type="match status" value="1"/>
</dbReference>
<dbReference type="EC" id="2.7.7.65" evidence="4"/>
<dbReference type="InterPro" id="IPR001789">
    <property type="entry name" value="Sig_transdc_resp-reg_receiver"/>
</dbReference>
<dbReference type="Pfam" id="PF11849">
    <property type="entry name" value="DUF3369"/>
    <property type="match status" value="1"/>
</dbReference>
<keyword evidence="4" id="KW-0808">Transferase</keyword>
<dbReference type="InterPro" id="IPR029787">
    <property type="entry name" value="Nucleotide_cyclase"/>
</dbReference>
<dbReference type="SUPFAM" id="SSF55073">
    <property type="entry name" value="Nucleotide cyclase"/>
    <property type="match status" value="1"/>
</dbReference>
<dbReference type="PANTHER" id="PTHR45138">
    <property type="entry name" value="REGULATORY COMPONENTS OF SENSORY TRANSDUCTION SYSTEM"/>
    <property type="match status" value="1"/>
</dbReference>
<protein>
    <submittedName>
        <fullName evidence="4">Diguanylate cyclase</fullName>
        <ecNumber evidence="4">2.7.7.65</ecNumber>
    </submittedName>
</protein>
<keyword evidence="5" id="KW-1185">Reference proteome</keyword>
<feature type="domain" description="Response regulatory" evidence="2">
    <location>
        <begin position="14"/>
        <end position="129"/>
    </location>
</feature>